<proteinExistence type="predicted"/>
<dbReference type="GO" id="GO:0009055">
    <property type="term" value="F:electron transfer activity"/>
    <property type="evidence" value="ECO:0007669"/>
    <property type="project" value="InterPro"/>
</dbReference>
<protein>
    <submittedName>
        <fullName evidence="7">Cytochrome c</fullName>
    </submittedName>
</protein>
<dbReference type="Pfam" id="PF13442">
    <property type="entry name" value="Cytochrome_CBB3"/>
    <property type="match status" value="1"/>
</dbReference>
<dbReference type="Proteomes" id="UP000193224">
    <property type="component" value="Unassembled WGS sequence"/>
</dbReference>
<keyword evidence="8" id="KW-1185">Reference proteome</keyword>
<dbReference type="GO" id="GO:0020037">
    <property type="term" value="F:heme binding"/>
    <property type="evidence" value="ECO:0007669"/>
    <property type="project" value="InterPro"/>
</dbReference>
<evidence type="ECO:0000256" key="3">
    <source>
        <dbReference type="ARBA" id="ARBA00023004"/>
    </source>
</evidence>
<evidence type="ECO:0000256" key="2">
    <source>
        <dbReference type="ARBA" id="ARBA00022723"/>
    </source>
</evidence>
<dbReference type="GO" id="GO:0046872">
    <property type="term" value="F:metal ion binding"/>
    <property type="evidence" value="ECO:0007669"/>
    <property type="project" value="UniProtKB-KW"/>
</dbReference>
<dbReference type="SUPFAM" id="SSF46626">
    <property type="entry name" value="Cytochrome c"/>
    <property type="match status" value="1"/>
</dbReference>
<feature type="signal peptide" evidence="5">
    <location>
        <begin position="1"/>
        <end position="20"/>
    </location>
</feature>
<dbReference type="PROSITE" id="PS51007">
    <property type="entry name" value="CYTC"/>
    <property type="match status" value="1"/>
</dbReference>
<reference evidence="7 8" key="1">
    <citation type="submission" date="2017-03" db="EMBL/GenBank/DDBJ databases">
        <authorList>
            <person name="Afonso C.L."/>
            <person name="Miller P.J."/>
            <person name="Scott M.A."/>
            <person name="Spackman E."/>
            <person name="Goraichik I."/>
            <person name="Dimitrov K.M."/>
            <person name="Suarez D.L."/>
            <person name="Swayne D.E."/>
        </authorList>
    </citation>
    <scope>NUCLEOTIDE SEQUENCE [LARGE SCALE GENOMIC DNA]</scope>
    <source>
        <strain evidence="7 8">CECT 7745</strain>
    </source>
</reference>
<accession>A0A1X7BKZ7</accession>
<keyword evidence="2 4" id="KW-0479">Metal-binding</keyword>
<feature type="domain" description="Cytochrome c" evidence="6">
    <location>
        <begin position="21"/>
        <end position="131"/>
    </location>
</feature>
<keyword evidence="1 4" id="KW-0349">Heme</keyword>
<organism evidence="7 8">
    <name type="scientific">Roseovarius aestuarii</name>
    <dbReference type="NCBI Taxonomy" id="475083"/>
    <lineage>
        <taxon>Bacteria</taxon>
        <taxon>Pseudomonadati</taxon>
        <taxon>Pseudomonadota</taxon>
        <taxon>Alphaproteobacteria</taxon>
        <taxon>Rhodobacterales</taxon>
        <taxon>Roseobacteraceae</taxon>
        <taxon>Roseovarius</taxon>
    </lineage>
</organism>
<dbReference type="RefSeq" id="WP_085798309.1">
    <property type="nucleotide sequence ID" value="NZ_FWXB01000001.1"/>
</dbReference>
<evidence type="ECO:0000256" key="4">
    <source>
        <dbReference type="PROSITE-ProRule" id="PRU00433"/>
    </source>
</evidence>
<evidence type="ECO:0000313" key="7">
    <source>
        <dbReference type="EMBL" id="SMC10327.1"/>
    </source>
</evidence>
<dbReference type="Gene3D" id="1.10.760.10">
    <property type="entry name" value="Cytochrome c-like domain"/>
    <property type="match status" value="1"/>
</dbReference>
<dbReference type="OrthoDB" id="335174at2"/>
<evidence type="ECO:0000313" key="8">
    <source>
        <dbReference type="Proteomes" id="UP000193224"/>
    </source>
</evidence>
<dbReference type="InterPro" id="IPR009056">
    <property type="entry name" value="Cyt_c-like_dom"/>
</dbReference>
<dbReference type="EMBL" id="FWXB01000001">
    <property type="protein sequence ID" value="SMC10327.1"/>
    <property type="molecule type" value="Genomic_DNA"/>
</dbReference>
<evidence type="ECO:0000256" key="1">
    <source>
        <dbReference type="ARBA" id="ARBA00022617"/>
    </source>
</evidence>
<name>A0A1X7BKZ7_9RHOB</name>
<evidence type="ECO:0000259" key="6">
    <source>
        <dbReference type="PROSITE" id="PS51007"/>
    </source>
</evidence>
<sequence length="133" mass="14499">MKAVWIFIVALFLPGLPAMAQDIRAGEETYLRYCATCHGLDASGHGPMRSVLTVQPADLTRLTAENGGVFPLFRVVQRIDGRDPLVAHGSPMPIYGDLFEGRDTSLKTDAGQPVMTSRPVADLVAYIRTLQVE</sequence>
<dbReference type="InterPro" id="IPR036909">
    <property type="entry name" value="Cyt_c-like_dom_sf"/>
</dbReference>
<keyword evidence="5" id="KW-0732">Signal</keyword>
<gene>
    <name evidence="7" type="ORF">ROA7745_00133</name>
</gene>
<keyword evidence="3 4" id="KW-0408">Iron</keyword>
<dbReference type="AlphaFoldDB" id="A0A1X7BKZ7"/>
<evidence type="ECO:0000256" key="5">
    <source>
        <dbReference type="SAM" id="SignalP"/>
    </source>
</evidence>
<feature type="chain" id="PRO_5010877803" evidence="5">
    <location>
        <begin position="21"/>
        <end position="133"/>
    </location>
</feature>